<proteinExistence type="predicted"/>
<sequence length="90" mass="10310">MKPYQCDNCGKSFSRNSHLFTHNRLHTGEKPYHCEICAKQKYILTGEKIYQCEICGKSFPQMSALTHNTDINRIKLRGILEGIPPISRAV</sequence>
<evidence type="ECO:0000256" key="6">
    <source>
        <dbReference type="ARBA" id="ARBA00023242"/>
    </source>
</evidence>
<dbReference type="PANTHER" id="PTHR23234:SF8">
    <property type="entry name" value="C2H2-TYPE DOMAIN-CONTAINING PROTEIN"/>
    <property type="match status" value="1"/>
</dbReference>
<dbReference type="InterPro" id="IPR036236">
    <property type="entry name" value="Znf_C2H2_sf"/>
</dbReference>
<evidence type="ECO:0000259" key="8">
    <source>
        <dbReference type="PROSITE" id="PS50157"/>
    </source>
</evidence>
<dbReference type="FunFam" id="3.30.160.60:FF:001498">
    <property type="entry name" value="Zinc finger protein 404"/>
    <property type="match status" value="1"/>
</dbReference>
<evidence type="ECO:0000313" key="10">
    <source>
        <dbReference type="Proteomes" id="UP001162480"/>
    </source>
</evidence>
<dbReference type="PROSITE" id="PS00028">
    <property type="entry name" value="ZINC_FINGER_C2H2_1"/>
    <property type="match status" value="1"/>
</dbReference>
<dbReference type="GO" id="GO:0008270">
    <property type="term" value="F:zinc ion binding"/>
    <property type="evidence" value="ECO:0007669"/>
    <property type="project" value="UniProtKB-KW"/>
</dbReference>
<keyword evidence="10" id="KW-1185">Reference proteome</keyword>
<evidence type="ECO:0000256" key="4">
    <source>
        <dbReference type="ARBA" id="ARBA00022771"/>
    </source>
</evidence>
<evidence type="ECO:0000256" key="3">
    <source>
        <dbReference type="ARBA" id="ARBA00022737"/>
    </source>
</evidence>
<dbReference type="GO" id="GO:0005634">
    <property type="term" value="C:nucleus"/>
    <property type="evidence" value="ECO:0007669"/>
    <property type="project" value="UniProtKB-SubCell"/>
</dbReference>
<dbReference type="EMBL" id="OX597840">
    <property type="protein sequence ID" value="CAI9741948.1"/>
    <property type="molecule type" value="Genomic_DNA"/>
</dbReference>
<dbReference type="Pfam" id="PF00096">
    <property type="entry name" value="zf-C2H2"/>
    <property type="match status" value="2"/>
</dbReference>
<keyword evidence="3" id="KW-0677">Repeat</keyword>
<evidence type="ECO:0000256" key="2">
    <source>
        <dbReference type="ARBA" id="ARBA00022723"/>
    </source>
</evidence>
<feature type="domain" description="C2H2-type" evidence="8">
    <location>
        <begin position="4"/>
        <end position="31"/>
    </location>
</feature>
<dbReference type="PANTHER" id="PTHR23234">
    <property type="entry name" value="ZNF44 PROTEIN"/>
    <property type="match status" value="1"/>
</dbReference>
<dbReference type="SMART" id="SM00355">
    <property type="entry name" value="ZnF_C2H2"/>
    <property type="match status" value="2"/>
</dbReference>
<protein>
    <submittedName>
        <fullName evidence="9">Zinc finger protein 3-like</fullName>
    </submittedName>
</protein>
<evidence type="ECO:0000313" key="9">
    <source>
        <dbReference type="EMBL" id="CAI9741948.1"/>
    </source>
</evidence>
<dbReference type="InterPro" id="IPR013087">
    <property type="entry name" value="Znf_C2H2_type"/>
</dbReference>
<dbReference type="SUPFAM" id="SSF57667">
    <property type="entry name" value="beta-beta-alpha zinc fingers"/>
    <property type="match status" value="2"/>
</dbReference>
<name>A0AA36BWI9_OCTVU</name>
<organism evidence="9 10">
    <name type="scientific">Octopus vulgaris</name>
    <name type="common">Common octopus</name>
    <dbReference type="NCBI Taxonomy" id="6645"/>
    <lineage>
        <taxon>Eukaryota</taxon>
        <taxon>Metazoa</taxon>
        <taxon>Spiralia</taxon>
        <taxon>Lophotrochozoa</taxon>
        <taxon>Mollusca</taxon>
        <taxon>Cephalopoda</taxon>
        <taxon>Coleoidea</taxon>
        <taxon>Octopodiformes</taxon>
        <taxon>Octopoda</taxon>
        <taxon>Incirrata</taxon>
        <taxon>Octopodidae</taxon>
        <taxon>Octopus</taxon>
    </lineage>
</organism>
<keyword evidence="4 7" id="KW-0863">Zinc-finger</keyword>
<evidence type="ECO:0000256" key="7">
    <source>
        <dbReference type="PROSITE-ProRule" id="PRU00042"/>
    </source>
</evidence>
<accession>A0AA36BWI9</accession>
<dbReference type="Proteomes" id="UP001162480">
    <property type="component" value="Chromosome 27"/>
</dbReference>
<dbReference type="AlphaFoldDB" id="A0AA36BWI9"/>
<dbReference type="FunFam" id="3.30.160.60:FF:000100">
    <property type="entry name" value="Zinc finger 45-like"/>
    <property type="match status" value="1"/>
</dbReference>
<evidence type="ECO:0000256" key="5">
    <source>
        <dbReference type="ARBA" id="ARBA00022833"/>
    </source>
</evidence>
<keyword evidence="5" id="KW-0862">Zinc</keyword>
<comment type="subcellular location">
    <subcellularLocation>
        <location evidence="1">Nucleus</location>
    </subcellularLocation>
</comment>
<dbReference type="PROSITE" id="PS50157">
    <property type="entry name" value="ZINC_FINGER_C2H2_2"/>
    <property type="match status" value="1"/>
</dbReference>
<keyword evidence="6" id="KW-0539">Nucleus</keyword>
<dbReference type="InterPro" id="IPR050758">
    <property type="entry name" value="Znf_C2H2-type"/>
</dbReference>
<keyword evidence="2" id="KW-0479">Metal-binding</keyword>
<dbReference type="Gene3D" id="3.30.160.60">
    <property type="entry name" value="Classic Zinc Finger"/>
    <property type="match status" value="3"/>
</dbReference>
<evidence type="ECO:0000256" key="1">
    <source>
        <dbReference type="ARBA" id="ARBA00004123"/>
    </source>
</evidence>
<gene>
    <name evidence="9" type="ORF">OCTVUL_1B012290</name>
</gene>
<reference evidence="9" key="1">
    <citation type="submission" date="2023-08" db="EMBL/GenBank/DDBJ databases">
        <authorList>
            <person name="Alioto T."/>
            <person name="Alioto T."/>
            <person name="Gomez Garrido J."/>
        </authorList>
    </citation>
    <scope>NUCLEOTIDE SEQUENCE</scope>
</reference>